<name>X1BCG1_9ZZZZ</name>
<dbReference type="SUPFAM" id="SSF54593">
    <property type="entry name" value="Glyoxalase/Bleomycin resistance protein/Dihydroxybiphenyl dioxygenase"/>
    <property type="match status" value="1"/>
</dbReference>
<dbReference type="Pfam" id="PF13669">
    <property type="entry name" value="Glyoxalase_4"/>
    <property type="match status" value="1"/>
</dbReference>
<dbReference type="PANTHER" id="PTHR43048:SF3">
    <property type="entry name" value="METHYLMALONYL-COA EPIMERASE, MITOCHONDRIAL"/>
    <property type="match status" value="1"/>
</dbReference>
<dbReference type="GO" id="GO:0046491">
    <property type="term" value="P:L-methylmalonyl-CoA metabolic process"/>
    <property type="evidence" value="ECO:0007669"/>
    <property type="project" value="TreeGrafter"/>
</dbReference>
<gene>
    <name evidence="3" type="ORF">S01H4_15471</name>
</gene>
<evidence type="ECO:0000259" key="2">
    <source>
        <dbReference type="PROSITE" id="PS51819"/>
    </source>
</evidence>
<reference evidence="3" key="1">
    <citation type="journal article" date="2014" name="Front. Microbiol.">
        <title>High frequency of phylogenetically diverse reductive dehalogenase-homologous genes in deep subseafloor sedimentary metagenomes.</title>
        <authorList>
            <person name="Kawai M."/>
            <person name="Futagami T."/>
            <person name="Toyoda A."/>
            <person name="Takaki Y."/>
            <person name="Nishi S."/>
            <person name="Hori S."/>
            <person name="Arai W."/>
            <person name="Tsubouchi T."/>
            <person name="Morono Y."/>
            <person name="Uchiyama I."/>
            <person name="Ito T."/>
            <person name="Fujiyama A."/>
            <person name="Inagaki F."/>
            <person name="Takami H."/>
        </authorList>
    </citation>
    <scope>NUCLEOTIDE SEQUENCE</scope>
    <source>
        <strain evidence="3">Expedition CK06-06</strain>
    </source>
</reference>
<dbReference type="InterPro" id="IPR051785">
    <property type="entry name" value="MMCE/EMCE_epimerase"/>
</dbReference>
<proteinExistence type="predicted"/>
<evidence type="ECO:0000256" key="1">
    <source>
        <dbReference type="ARBA" id="ARBA00022723"/>
    </source>
</evidence>
<dbReference type="PROSITE" id="PS51819">
    <property type="entry name" value="VOC"/>
    <property type="match status" value="1"/>
</dbReference>
<dbReference type="InterPro" id="IPR029068">
    <property type="entry name" value="Glyas_Bleomycin-R_OHBP_Dase"/>
</dbReference>
<evidence type="ECO:0000313" key="3">
    <source>
        <dbReference type="EMBL" id="GAG69661.1"/>
    </source>
</evidence>
<protein>
    <recommendedName>
        <fullName evidence="2">VOC domain-containing protein</fullName>
    </recommendedName>
</protein>
<dbReference type="PANTHER" id="PTHR43048">
    <property type="entry name" value="METHYLMALONYL-COA EPIMERASE"/>
    <property type="match status" value="1"/>
</dbReference>
<organism evidence="3">
    <name type="scientific">marine sediment metagenome</name>
    <dbReference type="NCBI Taxonomy" id="412755"/>
    <lineage>
        <taxon>unclassified sequences</taxon>
        <taxon>metagenomes</taxon>
        <taxon>ecological metagenomes</taxon>
    </lineage>
</organism>
<accession>X1BCG1</accession>
<comment type="caution">
    <text evidence="3">The sequence shown here is derived from an EMBL/GenBank/DDBJ whole genome shotgun (WGS) entry which is preliminary data.</text>
</comment>
<keyword evidence="1" id="KW-0479">Metal-binding</keyword>
<dbReference type="GO" id="GO:0004493">
    <property type="term" value="F:methylmalonyl-CoA epimerase activity"/>
    <property type="evidence" value="ECO:0007669"/>
    <property type="project" value="TreeGrafter"/>
</dbReference>
<sequence length="148" mass="16985">MIKGLDHVGVVYKDFSKVVENIKDLYGMPKITIVEAIVEINTNIKELTKPLKIKLGFARFGETMIELFEPLDENSIYSEFLESIPEGGIHHVGILVENIDEELEKWDSRGIKRIISGILPTNRFVYYDTREMFAYVTELLDNVPPPKI</sequence>
<dbReference type="AlphaFoldDB" id="X1BCG1"/>
<feature type="domain" description="VOC" evidence="2">
    <location>
        <begin position="4"/>
        <end position="142"/>
    </location>
</feature>
<dbReference type="GO" id="GO:0046872">
    <property type="term" value="F:metal ion binding"/>
    <property type="evidence" value="ECO:0007669"/>
    <property type="project" value="UniProtKB-KW"/>
</dbReference>
<dbReference type="InterPro" id="IPR037523">
    <property type="entry name" value="VOC_core"/>
</dbReference>
<dbReference type="Gene3D" id="3.10.180.10">
    <property type="entry name" value="2,3-Dihydroxybiphenyl 1,2-Dioxygenase, domain 1"/>
    <property type="match status" value="1"/>
</dbReference>
<dbReference type="EMBL" id="BART01006781">
    <property type="protein sequence ID" value="GAG69661.1"/>
    <property type="molecule type" value="Genomic_DNA"/>
</dbReference>